<dbReference type="PANTHER" id="PTHR36510:SF1">
    <property type="entry name" value="GLUTAMATE--CYSTEINE LIGASE 2-RELATED"/>
    <property type="match status" value="1"/>
</dbReference>
<dbReference type="HAMAP" id="MF_01609">
    <property type="entry name" value="Glu_cys_ligase_2"/>
    <property type="match status" value="1"/>
</dbReference>
<dbReference type="EMBL" id="BAAANJ010000020">
    <property type="protein sequence ID" value="GAA1819889.1"/>
    <property type="molecule type" value="Genomic_DNA"/>
</dbReference>
<comment type="function">
    <text evidence="5">ATP-dependent carboxylate-amine ligase which exhibits weak glutamate--cysteine ligase activity.</text>
</comment>
<organism evidence="6 7">
    <name type="scientific">Agromyces neolithicus</name>
    <dbReference type="NCBI Taxonomy" id="269420"/>
    <lineage>
        <taxon>Bacteria</taxon>
        <taxon>Bacillati</taxon>
        <taxon>Actinomycetota</taxon>
        <taxon>Actinomycetes</taxon>
        <taxon>Micrococcales</taxon>
        <taxon>Microbacteriaceae</taxon>
        <taxon>Agromyces</taxon>
    </lineage>
</organism>
<sequence length="395" mass="43144">MRRFGIEEEFMVLDRHRLAPVALGERMVHTLRRGAYGERVTGEFLAAQVEYSTAIHRHVRQASAELHGFRRELAAVAQDLDVVAVGSGTPFDACDSSTMVTEKERYRRIARNFGGLVVDHQVNGLHVHVEVDDREAGVRALNGLRHWLPCLLALTGNSPFWRGRDTGFASWRTMIQRRLPTMGCPPQFADAADYSARSRALVATGAITDLQSLGWTARLSERFPTIEVRVFDAQLTVAESLLAGALTRSIVTTVLETPPLAHLPQEILDGSLWLAARNGMAAELADPFTGDPAPAWSVAAALVDYVGPALVGHGDLAFVTESLARIRARGTGAQRQVEVFRRDGPIALRRWYADTLTEGTGTTRGAAPASEALRRARIDTRPRLAPADEQSTVAG</sequence>
<dbReference type="Gene3D" id="3.30.590.20">
    <property type="match status" value="1"/>
</dbReference>
<reference evidence="6 7" key="1">
    <citation type="journal article" date="2019" name="Int. J. Syst. Evol. Microbiol.">
        <title>The Global Catalogue of Microorganisms (GCM) 10K type strain sequencing project: providing services to taxonomists for standard genome sequencing and annotation.</title>
        <authorList>
            <consortium name="The Broad Institute Genomics Platform"/>
            <consortium name="The Broad Institute Genome Sequencing Center for Infectious Disease"/>
            <person name="Wu L."/>
            <person name="Ma J."/>
        </authorList>
    </citation>
    <scope>NUCLEOTIDE SEQUENCE [LARGE SCALE GENOMIC DNA]</scope>
    <source>
        <strain evidence="6 7">JCM 14322</strain>
    </source>
</reference>
<evidence type="ECO:0000256" key="3">
    <source>
        <dbReference type="ARBA" id="ARBA00022840"/>
    </source>
</evidence>
<keyword evidence="1 5" id="KW-0436">Ligase</keyword>
<dbReference type="Proteomes" id="UP001500002">
    <property type="component" value="Unassembled WGS sequence"/>
</dbReference>
<name>A0ABN2MCG5_9MICO</name>
<keyword evidence="7" id="KW-1185">Reference proteome</keyword>
<evidence type="ECO:0000256" key="5">
    <source>
        <dbReference type="HAMAP-Rule" id="MF_01609"/>
    </source>
</evidence>
<dbReference type="SUPFAM" id="SSF55931">
    <property type="entry name" value="Glutamine synthetase/guanido kinase"/>
    <property type="match status" value="1"/>
</dbReference>
<dbReference type="RefSeq" id="WP_344297596.1">
    <property type="nucleotide sequence ID" value="NZ_BAAANJ010000020.1"/>
</dbReference>
<keyword evidence="2 5" id="KW-0547">Nucleotide-binding</keyword>
<gene>
    <name evidence="6" type="ORF">GCM10009749_32980</name>
</gene>
<dbReference type="InterPro" id="IPR050141">
    <property type="entry name" value="GCL_type2/YbdK_subfam"/>
</dbReference>
<comment type="catalytic activity">
    <reaction evidence="4 5">
        <text>L-cysteine + L-glutamate + ATP = gamma-L-glutamyl-L-cysteine + ADP + phosphate + H(+)</text>
        <dbReference type="Rhea" id="RHEA:13285"/>
        <dbReference type="ChEBI" id="CHEBI:15378"/>
        <dbReference type="ChEBI" id="CHEBI:29985"/>
        <dbReference type="ChEBI" id="CHEBI:30616"/>
        <dbReference type="ChEBI" id="CHEBI:35235"/>
        <dbReference type="ChEBI" id="CHEBI:43474"/>
        <dbReference type="ChEBI" id="CHEBI:58173"/>
        <dbReference type="ChEBI" id="CHEBI:456216"/>
        <dbReference type="EC" id="6.3.2.2"/>
    </reaction>
</comment>
<dbReference type="NCBIfam" id="TIGR02050">
    <property type="entry name" value="gshA_cyan_rel"/>
    <property type="match status" value="1"/>
</dbReference>
<evidence type="ECO:0000256" key="2">
    <source>
        <dbReference type="ARBA" id="ARBA00022741"/>
    </source>
</evidence>
<dbReference type="InterPro" id="IPR014746">
    <property type="entry name" value="Gln_synth/guanido_kin_cat_dom"/>
</dbReference>
<comment type="caution">
    <text evidence="6">The sequence shown here is derived from an EMBL/GenBank/DDBJ whole genome shotgun (WGS) entry which is preliminary data.</text>
</comment>
<dbReference type="PANTHER" id="PTHR36510">
    <property type="entry name" value="GLUTAMATE--CYSTEINE LIGASE 2-RELATED"/>
    <property type="match status" value="1"/>
</dbReference>
<evidence type="ECO:0000313" key="6">
    <source>
        <dbReference type="EMBL" id="GAA1819889.1"/>
    </source>
</evidence>
<evidence type="ECO:0000256" key="1">
    <source>
        <dbReference type="ARBA" id="ARBA00022598"/>
    </source>
</evidence>
<dbReference type="InterPro" id="IPR006336">
    <property type="entry name" value="GCS2"/>
</dbReference>
<protein>
    <recommendedName>
        <fullName evidence="5">Putative glutamate--cysteine ligase 2</fullName>
        <ecNumber evidence="5">6.3.2.2</ecNumber>
    </recommendedName>
    <alternativeName>
        <fullName evidence="5">Gamma-glutamylcysteine synthetase 2</fullName>
        <shortName evidence="5">GCS 2</shortName>
        <shortName evidence="5">Gamma-GCS 2</shortName>
    </alternativeName>
</protein>
<dbReference type="EC" id="6.3.2.2" evidence="5"/>
<evidence type="ECO:0000313" key="7">
    <source>
        <dbReference type="Proteomes" id="UP001500002"/>
    </source>
</evidence>
<comment type="similarity">
    <text evidence="5">Belongs to the glutamate--cysteine ligase type 2 family. YbdK subfamily.</text>
</comment>
<dbReference type="InterPro" id="IPR011793">
    <property type="entry name" value="YbdK"/>
</dbReference>
<evidence type="ECO:0000256" key="4">
    <source>
        <dbReference type="ARBA" id="ARBA00048819"/>
    </source>
</evidence>
<proteinExistence type="inferred from homology"/>
<dbReference type="Pfam" id="PF04107">
    <property type="entry name" value="GCS2"/>
    <property type="match status" value="1"/>
</dbReference>
<accession>A0ABN2MCG5</accession>
<keyword evidence="3 5" id="KW-0067">ATP-binding</keyword>
<dbReference type="GO" id="GO:0016874">
    <property type="term" value="F:ligase activity"/>
    <property type="evidence" value="ECO:0007669"/>
    <property type="project" value="UniProtKB-KW"/>
</dbReference>